<protein>
    <submittedName>
        <fullName evidence="1">Uncharacterized protein</fullName>
    </submittedName>
</protein>
<reference evidence="1" key="1">
    <citation type="journal article" date="2021" name="Nat. Commun.">
        <title>Genetic determinants of endophytism in the Arabidopsis root mycobiome.</title>
        <authorList>
            <person name="Mesny F."/>
            <person name="Miyauchi S."/>
            <person name="Thiergart T."/>
            <person name="Pickel B."/>
            <person name="Atanasova L."/>
            <person name="Karlsson M."/>
            <person name="Huettel B."/>
            <person name="Barry K.W."/>
            <person name="Haridas S."/>
            <person name="Chen C."/>
            <person name="Bauer D."/>
            <person name="Andreopoulos W."/>
            <person name="Pangilinan J."/>
            <person name="LaButti K."/>
            <person name="Riley R."/>
            <person name="Lipzen A."/>
            <person name="Clum A."/>
            <person name="Drula E."/>
            <person name="Henrissat B."/>
            <person name="Kohler A."/>
            <person name="Grigoriev I.V."/>
            <person name="Martin F.M."/>
            <person name="Hacquard S."/>
        </authorList>
    </citation>
    <scope>NUCLEOTIDE SEQUENCE</scope>
    <source>
        <strain evidence="1">MPI-CAGE-CH-0243</strain>
    </source>
</reference>
<name>A0A9P9IVR2_9PLEO</name>
<gene>
    <name evidence="1" type="ORF">B0J11DRAFT_503712</name>
</gene>
<comment type="caution">
    <text evidence="1">The sequence shown here is derived from an EMBL/GenBank/DDBJ whole genome shotgun (WGS) entry which is preliminary data.</text>
</comment>
<evidence type="ECO:0000313" key="2">
    <source>
        <dbReference type="Proteomes" id="UP000700596"/>
    </source>
</evidence>
<accession>A0A9P9IVR2</accession>
<organism evidence="1 2">
    <name type="scientific">Dendryphion nanum</name>
    <dbReference type="NCBI Taxonomy" id="256645"/>
    <lineage>
        <taxon>Eukaryota</taxon>
        <taxon>Fungi</taxon>
        <taxon>Dikarya</taxon>
        <taxon>Ascomycota</taxon>
        <taxon>Pezizomycotina</taxon>
        <taxon>Dothideomycetes</taxon>
        <taxon>Pleosporomycetidae</taxon>
        <taxon>Pleosporales</taxon>
        <taxon>Torulaceae</taxon>
        <taxon>Dendryphion</taxon>
    </lineage>
</organism>
<proteinExistence type="predicted"/>
<dbReference type="Proteomes" id="UP000700596">
    <property type="component" value="Unassembled WGS sequence"/>
</dbReference>
<sequence length="131" mass="14730">MTLILSVSWSFIHHAVRTSKLAELVAAQIFLLATANITDEELELEQAVFEGREFYGPHDFTYRDLPETPTTSSKLNTRIQEYTNNLVDLVAGGKCDAAFDRPISTYERKMLQAAESNPLVGMYTQVSNKIN</sequence>
<dbReference type="EMBL" id="JAGMWT010000003">
    <property type="protein sequence ID" value="KAH7132544.1"/>
    <property type="molecule type" value="Genomic_DNA"/>
</dbReference>
<keyword evidence="2" id="KW-1185">Reference proteome</keyword>
<dbReference type="AlphaFoldDB" id="A0A9P9IVR2"/>
<evidence type="ECO:0000313" key="1">
    <source>
        <dbReference type="EMBL" id="KAH7132544.1"/>
    </source>
</evidence>